<dbReference type="InterPro" id="IPR051604">
    <property type="entry name" value="Ergot_Alk_Oxidoreductase"/>
</dbReference>
<keyword evidence="3" id="KW-1185">Reference proteome</keyword>
<dbReference type="RefSeq" id="WP_343910268.1">
    <property type="nucleotide sequence ID" value="NZ_BAAAGE010000001.1"/>
</dbReference>
<feature type="domain" description="NAD(P)-binding" evidence="1">
    <location>
        <begin position="8"/>
        <end position="182"/>
    </location>
</feature>
<dbReference type="Proteomes" id="UP001501758">
    <property type="component" value="Unassembled WGS sequence"/>
</dbReference>
<dbReference type="InterPro" id="IPR016040">
    <property type="entry name" value="NAD(P)-bd_dom"/>
</dbReference>
<dbReference type="InterPro" id="IPR036291">
    <property type="entry name" value="NAD(P)-bd_dom_sf"/>
</dbReference>
<dbReference type="PANTHER" id="PTHR43162">
    <property type="match status" value="1"/>
</dbReference>
<accession>A0ABN1II08</accession>
<dbReference type="SUPFAM" id="SSF51735">
    <property type="entry name" value="NAD(P)-binding Rossmann-fold domains"/>
    <property type="match status" value="1"/>
</dbReference>
<comment type="caution">
    <text evidence="2">The sequence shown here is derived from an EMBL/GenBank/DDBJ whole genome shotgun (WGS) entry which is preliminary data.</text>
</comment>
<dbReference type="Gene3D" id="3.40.50.720">
    <property type="entry name" value="NAD(P)-binding Rossmann-like Domain"/>
    <property type="match status" value="1"/>
</dbReference>
<evidence type="ECO:0000259" key="1">
    <source>
        <dbReference type="Pfam" id="PF13460"/>
    </source>
</evidence>
<reference evidence="2 3" key="1">
    <citation type="journal article" date="2019" name="Int. J. Syst. Evol. Microbiol.">
        <title>The Global Catalogue of Microorganisms (GCM) 10K type strain sequencing project: providing services to taxonomists for standard genome sequencing and annotation.</title>
        <authorList>
            <consortium name="The Broad Institute Genomics Platform"/>
            <consortium name="The Broad Institute Genome Sequencing Center for Infectious Disease"/>
            <person name="Wu L."/>
            <person name="Ma J."/>
        </authorList>
    </citation>
    <scope>NUCLEOTIDE SEQUENCE [LARGE SCALE GENOMIC DNA]</scope>
    <source>
        <strain evidence="2 3">JCM 15974</strain>
    </source>
</reference>
<evidence type="ECO:0000313" key="2">
    <source>
        <dbReference type="EMBL" id="GAA0713562.1"/>
    </source>
</evidence>
<organism evidence="2 3">
    <name type="scientific">Aquimarina litoralis</name>
    <dbReference type="NCBI Taxonomy" id="584605"/>
    <lineage>
        <taxon>Bacteria</taxon>
        <taxon>Pseudomonadati</taxon>
        <taxon>Bacteroidota</taxon>
        <taxon>Flavobacteriia</taxon>
        <taxon>Flavobacteriales</taxon>
        <taxon>Flavobacteriaceae</taxon>
        <taxon>Aquimarina</taxon>
    </lineage>
</organism>
<name>A0ABN1II08_9FLAO</name>
<dbReference type="Pfam" id="PF13460">
    <property type="entry name" value="NAD_binding_10"/>
    <property type="match status" value="1"/>
</dbReference>
<dbReference type="EMBL" id="BAAAGE010000001">
    <property type="protein sequence ID" value="GAA0713562.1"/>
    <property type="molecule type" value="Genomic_DNA"/>
</dbReference>
<gene>
    <name evidence="2" type="ORF">GCM10009430_05490</name>
</gene>
<dbReference type="PANTHER" id="PTHR43162:SF1">
    <property type="entry name" value="PRESTALK A DIFFERENTIATION PROTEIN A"/>
    <property type="match status" value="1"/>
</dbReference>
<sequence length="281" mass="31787">MSTYFITGATGTIGREVVNNLLTKKEQVIAGTRNTQKVQDVFENSVTGVYFDYEDKTSYQEVLQSDGIFLLGPPLNPGLYELLEPFVDYLQENYKGRLIYLSGNGMENLEELPFHKKMEEKLRNSSLQWNIVRPGFFMQNFGNYERENIQDRNIIFSPAGEGKSSFVSSKDVGNAIAKLLTDQNRIKETHVLTGAKAYSHFDVASMLSNLLGREITYPNPDENTYKQVLKESGAPDFIADYMIPVYGMIKQGKVSEVTTAIKDLTGQEPESLEEVLKRDFL</sequence>
<evidence type="ECO:0000313" key="3">
    <source>
        <dbReference type="Proteomes" id="UP001501758"/>
    </source>
</evidence>
<protein>
    <submittedName>
        <fullName evidence="2">SDR family oxidoreductase</fullName>
    </submittedName>
</protein>
<dbReference type="Gene3D" id="3.90.25.10">
    <property type="entry name" value="UDP-galactose 4-epimerase, domain 1"/>
    <property type="match status" value="1"/>
</dbReference>
<proteinExistence type="predicted"/>